<reference evidence="14 15" key="1">
    <citation type="journal article" date="2020" name="Nat. Commun.">
        <title>Donkey genomes provide new insights into domestication and selection for coat color.</title>
        <authorList>
            <person name="Wang"/>
            <person name="C."/>
            <person name="Li"/>
            <person name="H."/>
            <person name="Guo"/>
            <person name="Y."/>
            <person name="Huang"/>
            <person name="J."/>
            <person name="Sun"/>
            <person name="Y."/>
            <person name="Min"/>
            <person name="J."/>
            <person name="Wang"/>
            <person name="J."/>
            <person name="Fang"/>
            <person name="X."/>
            <person name="Zhao"/>
            <person name="Z."/>
            <person name="Wang"/>
            <person name="S."/>
            <person name="Zhang"/>
            <person name="Y."/>
            <person name="Liu"/>
            <person name="Q."/>
            <person name="Jiang"/>
            <person name="Q."/>
            <person name="Wang"/>
            <person name="X."/>
            <person name="Guo"/>
            <person name="Y."/>
            <person name="Yang"/>
            <person name="C."/>
            <person name="Wang"/>
            <person name="Y."/>
            <person name="Tian"/>
            <person name="F."/>
            <person name="Zhuang"/>
            <person name="G."/>
            <person name="Fan"/>
            <person name="Y."/>
            <person name="Gao"/>
            <person name="Q."/>
            <person name="Li"/>
            <person name="Y."/>
            <person name="Ju"/>
            <person name="Z."/>
            <person name="Li"/>
            <person name="J."/>
            <person name="Li"/>
            <person name="R."/>
            <person name="Hou"/>
            <person name="M."/>
            <person name="Yang"/>
            <person name="G."/>
            <person name="Liu"/>
            <person name="G."/>
            <person name="Liu"/>
            <person name="W."/>
            <person name="Guo"/>
            <person name="J."/>
            <person name="Pan"/>
            <person name="S."/>
            <person name="Fan"/>
            <person name="G."/>
            <person name="Zhang"/>
            <person name="W."/>
            <person name="Zhang"/>
            <person name="R."/>
            <person name="Yu"/>
            <person name="J."/>
            <person name="Zhang"/>
            <person name="X."/>
            <person name="Yin"/>
            <person name="Q."/>
            <person name="Ji"/>
            <person name="C."/>
            <person name="Jin"/>
            <person name="Y."/>
            <person name="Yue"/>
            <person name="G."/>
            <person name="Liu"/>
            <person name="M."/>
            <person name="Xu"/>
            <person name="J."/>
            <person name="Liu"/>
            <person name="S."/>
            <person name="Jordana"/>
            <person name="J."/>
            <person name="Noce"/>
            <person name="A."/>
            <person name="Amills"/>
            <person name="M."/>
            <person name="Wu"/>
            <person name="D.D."/>
            <person name="Li"/>
            <person name="S."/>
            <person name="Zhou"/>
            <person name="X. and Zhong"/>
            <person name="J."/>
        </authorList>
    </citation>
    <scope>NUCLEOTIDE SEQUENCE [LARGE SCALE GENOMIC DNA]</scope>
</reference>
<comment type="function">
    <text evidence="1">Required for recruitment of CENPA to centromeres and normal chromosome segregation during mitosis.</text>
</comment>
<comment type="subcellular location">
    <subcellularLocation>
        <location evidence="3">Chromosome</location>
        <location evidence="3">Centromere</location>
    </subcellularLocation>
    <subcellularLocation>
        <location evidence="2">Nucleus</location>
    </subcellularLocation>
</comment>
<accession>A0A9L0JT03</accession>
<evidence type="ECO:0000256" key="2">
    <source>
        <dbReference type="ARBA" id="ARBA00004123"/>
    </source>
</evidence>
<keyword evidence="15" id="KW-1185">Reference proteome</keyword>
<feature type="domain" description="Mis18" evidence="13">
    <location>
        <begin position="101"/>
        <end position="200"/>
    </location>
</feature>
<evidence type="ECO:0000256" key="3">
    <source>
        <dbReference type="ARBA" id="ARBA00004584"/>
    </source>
</evidence>
<evidence type="ECO:0000259" key="13">
    <source>
        <dbReference type="PROSITE" id="PS51793"/>
    </source>
</evidence>
<keyword evidence="5" id="KW-0132">Cell division</keyword>
<proteinExistence type="predicted"/>
<dbReference type="PANTHER" id="PTHR16431:SF3">
    <property type="entry name" value="PROTEIN MIS18-BETA"/>
    <property type="match status" value="1"/>
</dbReference>
<evidence type="ECO:0000256" key="4">
    <source>
        <dbReference type="ARBA" id="ARBA00022454"/>
    </source>
</evidence>
<evidence type="ECO:0000256" key="12">
    <source>
        <dbReference type="SAM" id="MobiDB-lite"/>
    </source>
</evidence>
<dbReference type="InterPro" id="IPR034752">
    <property type="entry name" value="Mis18"/>
</dbReference>
<evidence type="ECO:0000256" key="11">
    <source>
        <dbReference type="ARBA" id="ARBA00023328"/>
    </source>
</evidence>
<evidence type="ECO:0000256" key="8">
    <source>
        <dbReference type="ARBA" id="ARBA00022833"/>
    </source>
</evidence>
<evidence type="ECO:0000256" key="5">
    <source>
        <dbReference type="ARBA" id="ARBA00022618"/>
    </source>
</evidence>
<name>A0A9L0JT03_EQUAS</name>
<dbReference type="GO" id="GO:0000775">
    <property type="term" value="C:chromosome, centromeric region"/>
    <property type="evidence" value="ECO:0007669"/>
    <property type="project" value="UniProtKB-SubCell"/>
</dbReference>
<dbReference type="Proteomes" id="UP000694387">
    <property type="component" value="Chromosome 2"/>
</dbReference>
<keyword evidence="10" id="KW-0131">Cell cycle</keyword>
<dbReference type="GO" id="GO:0034080">
    <property type="term" value="P:CENP-A containing chromatin assembly"/>
    <property type="evidence" value="ECO:0007669"/>
    <property type="project" value="TreeGrafter"/>
</dbReference>
<dbReference type="GO" id="GO:0000785">
    <property type="term" value="C:chromatin"/>
    <property type="evidence" value="ECO:0007669"/>
    <property type="project" value="TreeGrafter"/>
</dbReference>
<protein>
    <recommendedName>
        <fullName evidence="13">Mis18 domain-containing protein</fullName>
    </recommendedName>
</protein>
<evidence type="ECO:0000256" key="9">
    <source>
        <dbReference type="ARBA" id="ARBA00023242"/>
    </source>
</evidence>
<dbReference type="PROSITE" id="PS51793">
    <property type="entry name" value="MIS18"/>
    <property type="match status" value="1"/>
</dbReference>
<keyword evidence="6" id="KW-0479">Metal-binding</keyword>
<reference evidence="14" key="2">
    <citation type="submission" date="2025-08" db="UniProtKB">
        <authorList>
            <consortium name="Ensembl"/>
        </authorList>
    </citation>
    <scope>IDENTIFICATION</scope>
</reference>
<sequence>MSNEDAGTVLGAGPGASSKRRRRCRKMAARPRRHRSRYAKLPRGDFCEGARKATDEPSLTTSMEWDTQVVKGSSPLGPAGPGVEDLPSSPRLPSWLQPERCAVFQCAQCHAVLADSVHLAWDLSRSLGAVVFSRVTNNVVLEAPFLVGIEGLLKGSTYNLLFCSSCGIPIGFHLYSTHAALAALRGHFCLSSDKMLCYLLKTKAIVNASEMDIYNCTSTRKGCRAEGEDNVNTYSLKCTDDNSEGSDSRPVQARKLIRPELEYQGQAFLLSSTTHAF</sequence>
<dbReference type="GO" id="GO:0046872">
    <property type="term" value="F:metal ion binding"/>
    <property type="evidence" value="ECO:0007669"/>
    <property type="project" value="UniProtKB-KW"/>
</dbReference>
<evidence type="ECO:0000256" key="1">
    <source>
        <dbReference type="ARBA" id="ARBA00003694"/>
    </source>
</evidence>
<evidence type="ECO:0000256" key="10">
    <source>
        <dbReference type="ARBA" id="ARBA00023306"/>
    </source>
</evidence>
<keyword evidence="7" id="KW-0498">Mitosis</keyword>
<dbReference type="PANTHER" id="PTHR16431">
    <property type="entry name" value="NEUROGENIC PROTEIN MASTERMIND"/>
    <property type="match status" value="1"/>
</dbReference>
<dbReference type="Pfam" id="PF03226">
    <property type="entry name" value="Yippee-Mis18"/>
    <property type="match status" value="1"/>
</dbReference>
<dbReference type="AlphaFoldDB" id="A0A9L0JT03"/>
<gene>
    <name evidence="14" type="primary">OIP5</name>
</gene>
<reference evidence="14" key="3">
    <citation type="submission" date="2025-09" db="UniProtKB">
        <authorList>
            <consortium name="Ensembl"/>
        </authorList>
    </citation>
    <scope>IDENTIFICATION</scope>
</reference>
<keyword evidence="11" id="KW-0137">Centromere</keyword>
<dbReference type="GeneTree" id="ENSGT00940000154267"/>
<dbReference type="GO" id="GO:0005634">
    <property type="term" value="C:nucleus"/>
    <property type="evidence" value="ECO:0007669"/>
    <property type="project" value="UniProtKB-SubCell"/>
</dbReference>
<keyword evidence="4" id="KW-0158">Chromosome</keyword>
<dbReference type="InterPro" id="IPR004910">
    <property type="entry name" value="Yippee/Mis18/Cereblon"/>
</dbReference>
<feature type="region of interest" description="Disordered" evidence="12">
    <location>
        <begin position="1"/>
        <end position="36"/>
    </location>
</feature>
<dbReference type="Ensembl" id="ENSEAST00005083067.1">
    <property type="protein sequence ID" value="ENSEASP00005052285.1"/>
    <property type="gene ID" value="ENSEASG00005033748.1"/>
</dbReference>
<dbReference type="GO" id="GO:0007059">
    <property type="term" value="P:chromosome segregation"/>
    <property type="evidence" value="ECO:0007669"/>
    <property type="project" value="TreeGrafter"/>
</dbReference>
<keyword evidence="9" id="KW-0539">Nucleus</keyword>
<dbReference type="GO" id="GO:0051301">
    <property type="term" value="P:cell division"/>
    <property type="evidence" value="ECO:0007669"/>
    <property type="project" value="UniProtKB-KW"/>
</dbReference>
<organism evidence="14 15">
    <name type="scientific">Equus asinus</name>
    <name type="common">Donkey</name>
    <name type="synonym">Equus africanus asinus</name>
    <dbReference type="NCBI Taxonomy" id="9793"/>
    <lineage>
        <taxon>Eukaryota</taxon>
        <taxon>Metazoa</taxon>
        <taxon>Chordata</taxon>
        <taxon>Craniata</taxon>
        <taxon>Vertebrata</taxon>
        <taxon>Euteleostomi</taxon>
        <taxon>Mammalia</taxon>
        <taxon>Eutheria</taxon>
        <taxon>Laurasiatheria</taxon>
        <taxon>Perissodactyla</taxon>
        <taxon>Equidae</taxon>
        <taxon>Equus</taxon>
    </lineage>
</organism>
<feature type="compositionally biased region" description="Basic residues" evidence="12">
    <location>
        <begin position="18"/>
        <end position="36"/>
    </location>
</feature>
<evidence type="ECO:0000313" key="14">
    <source>
        <dbReference type="Ensembl" id="ENSEASP00005052285.1"/>
    </source>
</evidence>
<evidence type="ECO:0000256" key="7">
    <source>
        <dbReference type="ARBA" id="ARBA00022776"/>
    </source>
</evidence>
<evidence type="ECO:0000313" key="15">
    <source>
        <dbReference type="Proteomes" id="UP000694387"/>
    </source>
</evidence>
<keyword evidence="8" id="KW-0862">Zinc</keyword>
<evidence type="ECO:0000256" key="6">
    <source>
        <dbReference type="ARBA" id="ARBA00022723"/>
    </source>
</evidence>